<evidence type="ECO:0000313" key="3">
    <source>
        <dbReference type="Proteomes" id="UP001279734"/>
    </source>
</evidence>
<evidence type="ECO:0000313" key="2">
    <source>
        <dbReference type="EMBL" id="GMH21439.1"/>
    </source>
</evidence>
<protein>
    <submittedName>
        <fullName evidence="2">Uncharacterized protein</fullName>
    </submittedName>
</protein>
<comment type="caution">
    <text evidence="2">The sequence shown here is derived from an EMBL/GenBank/DDBJ whole genome shotgun (WGS) entry which is preliminary data.</text>
</comment>
<dbReference type="AlphaFoldDB" id="A0AAD3T2R7"/>
<dbReference type="EMBL" id="BSYO01000023">
    <property type="protein sequence ID" value="GMH21439.1"/>
    <property type="molecule type" value="Genomic_DNA"/>
</dbReference>
<organism evidence="2 3">
    <name type="scientific">Nepenthes gracilis</name>
    <name type="common">Slender pitcher plant</name>
    <dbReference type="NCBI Taxonomy" id="150966"/>
    <lineage>
        <taxon>Eukaryota</taxon>
        <taxon>Viridiplantae</taxon>
        <taxon>Streptophyta</taxon>
        <taxon>Embryophyta</taxon>
        <taxon>Tracheophyta</taxon>
        <taxon>Spermatophyta</taxon>
        <taxon>Magnoliopsida</taxon>
        <taxon>eudicotyledons</taxon>
        <taxon>Gunneridae</taxon>
        <taxon>Pentapetalae</taxon>
        <taxon>Caryophyllales</taxon>
        <taxon>Nepenthaceae</taxon>
        <taxon>Nepenthes</taxon>
    </lineage>
</organism>
<evidence type="ECO:0000256" key="1">
    <source>
        <dbReference type="SAM" id="MobiDB-lite"/>
    </source>
</evidence>
<keyword evidence="3" id="KW-1185">Reference proteome</keyword>
<proteinExistence type="predicted"/>
<name>A0AAD3T2R7_NEPGR</name>
<accession>A0AAD3T2R7</accession>
<reference evidence="2" key="1">
    <citation type="submission" date="2023-05" db="EMBL/GenBank/DDBJ databases">
        <title>Nepenthes gracilis genome sequencing.</title>
        <authorList>
            <person name="Fukushima K."/>
        </authorList>
    </citation>
    <scope>NUCLEOTIDE SEQUENCE</scope>
    <source>
        <strain evidence="2">SING2019-196</strain>
    </source>
</reference>
<dbReference type="Proteomes" id="UP001279734">
    <property type="component" value="Unassembled WGS sequence"/>
</dbReference>
<gene>
    <name evidence="2" type="ORF">Nepgr_023281</name>
</gene>
<sequence>MVTWVRKLTPPSKGSQGHLSPRTVGMRQEKIFVPHLGGNSREQALLSKIYNWTATALISYSETAITTVFLPPPPRDSIHFSHPGLLGGACLIISIDRIFGITD</sequence>
<feature type="region of interest" description="Disordered" evidence="1">
    <location>
        <begin position="1"/>
        <end position="21"/>
    </location>
</feature>